<dbReference type="InterPro" id="IPR036002">
    <property type="entry name" value="Stathmin_sf"/>
</dbReference>
<dbReference type="PROSITE" id="PS51837">
    <property type="entry name" value="LITAF"/>
    <property type="match status" value="1"/>
</dbReference>
<dbReference type="SUPFAM" id="SSF101494">
    <property type="entry name" value="Stathmin"/>
    <property type="match status" value="1"/>
</dbReference>
<gene>
    <name evidence="12" type="primary">LOC109469833</name>
</gene>
<dbReference type="RefSeq" id="XP_019624117.1">
    <property type="nucleotide sequence ID" value="XM_019768558.1"/>
</dbReference>
<dbReference type="Pfam" id="PF00836">
    <property type="entry name" value="Stathmin"/>
    <property type="match status" value="1"/>
</dbReference>
<dbReference type="PRINTS" id="PR00345">
    <property type="entry name" value="STATHMIN"/>
</dbReference>
<protein>
    <submittedName>
        <fullName evidence="12">Uncharacterized protein LOC109469833 isoform X2</fullName>
    </submittedName>
</protein>
<proteinExistence type="inferred from homology"/>
<organism evidence="11 12">
    <name type="scientific">Branchiostoma belcheri</name>
    <name type="common">Amphioxus</name>
    <dbReference type="NCBI Taxonomy" id="7741"/>
    <lineage>
        <taxon>Eukaryota</taxon>
        <taxon>Metazoa</taxon>
        <taxon>Chordata</taxon>
        <taxon>Cephalochordata</taxon>
        <taxon>Leptocardii</taxon>
        <taxon>Amphioxiformes</taxon>
        <taxon>Branchiostomatidae</taxon>
        <taxon>Branchiostoma</taxon>
    </lineage>
</organism>
<evidence type="ECO:0000313" key="12">
    <source>
        <dbReference type="RefSeq" id="XP_019624117.1"/>
    </source>
</evidence>
<dbReference type="Pfam" id="PF10601">
    <property type="entry name" value="zf-LITAF-like"/>
    <property type="match status" value="1"/>
</dbReference>
<dbReference type="GO" id="GO:0005634">
    <property type="term" value="C:nucleus"/>
    <property type="evidence" value="ECO:0007669"/>
    <property type="project" value="TreeGrafter"/>
</dbReference>
<evidence type="ECO:0000256" key="2">
    <source>
        <dbReference type="ARBA" id="ARBA00004481"/>
    </source>
</evidence>
<dbReference type="PANTHER" id="PTHR23292">
    <property type="entry name" value="LIPOPOLYSACCHARIDE-INDUCED TUMOR NECROSIS FACTOR-ALPHA FACTOR"/>
    <property type="match status" value="1"/>
</dbReference>
<accession>A0A6P4YZ89</accession>
<dbReference type="GO" id="GO:0098574">
    <property type="term" value="C:cytoplasmic side of lysosomal membrane"/>
    <property type="evidence" value="ECO:0007669"/>
    <property type="project" value="TreeGrafter"/>
</dbReference>
<dbReference type="GO" id="GO:0098560">
    <property type="term" value="C:cytoplasmic side of late endosome membrane"/>
    <property type="evidence" value="ECO:0007669"/>
    <property type="project" value="TreeGrafter"/>
</dbReference>
<keyword evidence="9" id="KW-0812">Transmembrane</keyword>
<keyword evidence="5" id="KW-0479">Metal-binding</keyword>
<dbReference type="PROSITE" id="PS51663">
    <property type="entry name" value="STATHMIN_3"/>
    <property type="match status" value="1"/>
</dbReference>
<dbReference type="InterPro" id="IPR037519">
    <property type="entry name" value="LITAF_fam"/>
</dbReference>
<dbReference type="Gene3D" id="6.10.280.30">
    <property type="match status" value="1"/>
</dbReference>
<dbReference type="SMART" id="SM00714">
    <property type="entry name" value="LITAF"/>
    <property type="match status" value="1"/>
</dbReference>
<evidence type="ECO:0000256" key="5">
    <source>
        <dbReference type="ARBA" id="ARBA00022723"/>
    </source>
</evidence>
<evidence type="ECO:0000256" key="8">
    <source>
        <dbReference type="SAM" id="MobiDB-lite"/>
    </source>
</evidence>
<keyword evidence="9" id="KW-1133">Transmembrane helix</keyword>
<sequence length="388" mass="43886">MTKSRESACDMSHDQCQTDRLTCWKPGRCVYAGPYHRVTSRVGGNQQEKSVIVECMATEKAGLLDQAEGNGHVPPPPYSDDQGAAPSSQQPPNYPSTGNTYQYYGGVTQQPVDPQHTTVIVAGPQPVCYLPPAPVLSKYPVGMECPSCHQQVLTKTEYVKGQLFWVSVLFLCVFGFWLALCFVPCCVKSVKDVRHSCPQYFELTGQAISRTRSGKQRSEDILRQLQQEGLVRPKTSGGGRSLAFEVQLGPANKLPPVNQLPPPRLAKLERRRKKKKLTKEELEEKMRKAEERRQRKEQEVREKAIQTRIKETTQDPMAAFAEHQKELAEKVEEKVNEAEKKREAHLKALRDRLRQKEEHAKKVREAKLKALENPPQDMEIKEDITATS</sequence>
<dbReference type="GeneID" id="109469833"/>
<dbReference type="InterPro" id="IPR000956">
    <property type="entry name" value="Stathmin_fam"/>
</dbReference>
<evidence type="ECO:0000256" key="3">
    <source>
        <dbReference type="ARBA" id="ARBA00004630"/>
    </source>
</evidence>
<comment type="subcellular location">
    <subcellularLocation>
        <location evidence="2">Endosome membrane</location>
        <topology evidence="2">Peripheral membrane protein</topology>
    </subcellularLocation>
    <subcellularLocation>
        <location evidence="1">Late endosome membrane</location>
    </subcellularLocation>
    <subcellularLocation>
        <location evidence="3">Lysosome membrane</location>
        <topology evidence="3">Peripheral membrane protein</topology>
        <orientation evidence="3">Cytoplasmic side</orientation>
    </subcellularLocation>
</comment>
<dbReference type="OrthoDB" id="5599753at2759"/>
<dbReference type="PANTHER" id="PTHR23292:SF46">
    <property type="entry name" value="LIPOPOLYSACCHARIDE-INDUCED TUMOR NECROSIS FACTOR-ALPHA FACTOR HOMOLOG"/>
    <property type="match status" value="1"/>
</dbReference>
<dbReference type="GO" id="GO:0008270">
    <property type="term" value="F:zinc ion binding"/>
    <property type="evidence" value="ECO:0007669"/>
    <property type="project" value="TreeGrafter"/>
</dbReference>
<dbReference type="Proteomes" id="UP000515135">
    <property type="component" value="Unplaced"/>
</dbReference>
<evidence type="ECO:0000259" key="10">
    <source>
        <dbReference type="PROSITE" id="PS51837"/>
    </source>
</evidence>
<evidence type="ECO:0000256" key="9">
    <source>
        <dbReference type="SAM" id="Phobius"/>
    </source>
</evidence>
<dbReference type="GO" id="GO:0031110">
    <property type="term" value="P:regulation of microtubule polymerization or depolymerization"/>
    <property type="evidence" value="ECO:0007669"/>
    <property type="project" value="InterPro"/>
</dbReference>
<feature type="transmembrane region" description="Helical" evidence="9">
    <location>
        <begin position="163"/>
        <end position="180"/>
    </location>
</feature>
<keyword evidence="7 9" id="KW-0472">Membrane</keyword>
<keyword evidence="11" id="KW-1185">Reference proteome</keyword>
<evidence type="ECO:0000256" key="1">
    <source>
        <dbReference type="ARBA" id="ARBA00004414"/>
    </source>
</evidence>
<evidence type="ECO:0000256" key="4">
    <source>
        <dbReference type="ARBA" id="ARBA00005975"/>
    </source>
</evidence>
<dbReference type="InterPro" id="IPR006629">
    <property type="entry name" value="LITAF"/>
</dbReference>
<feature type="compositionally biased region" description="Basic and acidic residues" evidence="8">
    <location>
        <begin position="278"/>
        <end position="303"/>
    </location>
</feature>
<feature type="region of interest" description="Disordered" evidence="8">
    <location>
        <begin position="253"/>
        <end position="303"/>
    </location>
</feature>
<name>A0A6P4YZ89_BRABE</name>
<dbReference type="AlphaFoldDB" id="A0A6P4YZ89"/>
<reference evidence="12" key="1">
    <citation type="submission" date="2025-08" db="UniProtKB">
        <authorList>
            <consortium name="RefSeq"/>
        </authorList>
    </citation>
    <scope>IDENTIFICATION</scope>
    <source>
        <tissue evidence="12">Gonad</tissue>
    </source>
</reference>
<evidence type="ECO:0000256" key="6">
    <source>
        <dbReference type="ARBA" id="ARBA00022833"/>
    </source>
</evidence>
<comment type="similarity">
    <text evidence="4">Belongs to the CDIP1/LITAF family.</text>
</comment>
<keyword evidence="6" id="KW-0862">Zinc</keyword>
<feature type="region of interest" description="Disordered" evidence="8">
    <location>
        <begin position="66"/>
        <end position="92"/>
    </location>
</feature>
<feature type="domain" description="LITAF" evidence="10">
    <location>
        <begin position="124"/>
        <end position="213"/>
    </location>
</feature>
<evidence type="ECO:0000256" key="7">
    <source>
        <dbReference type="ARBA" id="ARBA00023136"/>
    </source>
</evidence>
<evidence type="ECO:0000313" key="11">
    <source>
        <dbReference type="Proteomes" id="UP000515135"/>
    </source>
</evidence>